<dbReference type="Proteomes" id="UP000029556">
    <property type="component" value="Unassembled WGS sequence"/>
</dbReference>
<keyword evidence="1" id="KW-1133">Transmembrane helix</keyword>
<keyword evidence="1" id="KW-0472">Membrane</keyword>
<dbReference type="EMBL" id="JRNN01000073">
    <property type="protein sequence ID" value="KGF34130.1"/>
    <property type="molecule type" value="Genomic_DNA"/>
</dbReference>
<feature type="transmembrane region" description="Helical" evidence="1">
    <location>
        <begin position="12"/>
        <end position="38"/>
    </location>
</feature>
<feature type="transmembrane region" description="Helical" evidence="1">
    <location>
        <begin position="268"/>
        <end position="299"/>
    </location>
</feature>
<dbReference type="RefSeq" id="WP_036873812.1">
    <property type="nucleotide sequence ID" value="NZ_JRNN01000073.1"/>
</dbReference>
<name>A0A095ZHA9_9BACT</name>
<dbReference type="AlphaFoldDB" id="A0A095ZHA9"/>
<evidence type="ECO:0000313" key="3">
    <source>
        <dbReference type="Proteomes" id="UP000029556"/>
    </source>
</evidence>
<keyword evidence="1" id="KW-0812">Transmembrane</keyword>
<feature type="transmembrane region" description="Helical" evidence="1">
    <location>
        <begin position="365"/>
        <end position="387"/>
    </location>
</feature>
<proteinExistence type="predicted"/>
<feature type="transmembrane region" description="Helical" evidence="1">
    <location>
        <begin position="323"/>
        <end position="345"/>
    </location>
</feature>
<evidence type="ECO:0000313" key="2">
    <source>
        <dbReference type="EMBL" id="KGF34130.1"/>
    </source>
</evidence>
<dbReference type="OrthoDB" id="1011751at2"/>
<sequence>MTLVWKLLRQHVSIPQFVGFFFANLFGMIVILLGYQFYRDVIPVFNSDDSFMKADYLTISKKTGTTSTISGEDNTFNEAEIEELKQQPFVKKLGAFTSAEFKVNVTLYVKETKLLDSEFFFESIPDSFVDVPLAQWHYEEGSKTVPIILPRSYITMYNFGYARNHSLPSISEGVVGMLNVRMAIHGNGQDEVFEGKVIGFSSKLNSILVPMSFMSWSNQHFAPNVTSNPNRLIADVSSTRDGAIAKYLDSHAYEVEDSNLANEKAISFLSLVVSIVMVVGLFICLLSFYILLLSIYLLVQKNAYKLENLLLIGYRPLQVSKPYIFLTLMLNVAVLLIAVLAVYCVRDYYIEILYAMLPSIDKTSMFPTCLLGFVILAIVSFINSLIIHRRISALYKK</sequence>
<protein>
    <submittedName>
        <fullName evidence="2">Membrane protein</fullName>
    </submittedName>
</protein>
<reference evidence="2 3" key="1">
    <citation type="submission" date="2014-07" db="EMBL/GenBank/DDBJ databases">
        <authorList>
            <person name="McCorrison J."/>
            <person name="Sanka R."/>
            <person name="Torralba M."/>
            <person name="Gillis M."/>
            <person name="Haft D.H."/>
            <person name="Methe B."/>
            <person name="Sutton G."/>
            <person name="Nelson K.E."/>
        </authorList>
    </citation>
    <scope>NUCLEOTIDE SEQUENCE [LARGE SCALE GENOMIC DNA]</scope>
    <source>
        <strain evidence="2 3">DNF00853</strain>
    </source>
</reference>
<accession>A0A095ZHA9</accession>
<comment type="caution">
    <text evidence="2">The sequence shown here is derived from an EMBL/GenBank/DDBJ whole genome shotgun (WGS) entry which is preliminary data.</text>
</comment>
<evidence type="ECO:0000256" key="1">
    <source>
        <dbReference type="SAM" id="Phobius"/>
    </source>
</evidence>
<gene>
    <name evidence="2" type="ORF">HMPREF2137_09340</name>
</gene>
<organism evidence="2 3">
    <name type="scientific">Hoylesella buccalis DNF00853</name>
    <dbReference type="NCBI Taxonomy" id="1401074"/>
    <lineage>
        <taxon>Bacteria</taxon>
        <taxon>Pseudomonadati</taxon>
        <taxon>Bacteroidota</taxon>
        <taxon>Bacteroidia</taxon>
        <taxon>Bacteroidales</taxon>
        <taxon>Prevotellaceae</taxon>
        <taxon>Hoylesella</taxon>
    </lineage>
</organism>